<gene>
    <name evidence="1" type="ORF">H9L06_07070</name>
</gene>
<evidence type="ECO:0000313" key="1">
    <source>
        <dbReference type="EMBL" id="QNN62070.1"/>
    </source>
</evidence>
<name>A0A7G9S2J5_9MICO</name>
<reference evidence="1 2" key="1">
    <citation type="submission" date="2020-08" db="EMBL/GenBank/DDBJ databases">
        <title>Genome sequence of Leucobacter denitrificans KACC 14055T.</title>
        <authorList>
            <person name="Hyun D.-W."/>
            <person name="Bae J.-W."/>
        </authorList>
    </citation>
    <scope>NUCLEOTIDE SEQUENCE [LARGE SCALE GENOMIC DNA]</scope>
    <source>
        <strain evidence="1 2">KACC 14055</strain>
    </source>
</reference>
<proteinExistence type="predicted"/>
<dbReference type="PROSITE" id="PS51257">
    <property type="entry name" value="PROKAR_LIPOPROTEIN"/>
    <property type="match status" value="1"/>
</dbReference>
<dbReference type="RefSeq" id="WP_187554541.1">
    <property type="nucleotide sequence ID" value="NZ_CP060716.1"/>
</dbReference>
<dbReference type="AlphaFoldDB" id="A0A7G9S2J5"/>
<sequence>MAPLRKRILTSAVKATILIFGVLTLAGCLQEVPLVSEAKITTGKSLRELRTWVGEQLDAAVAASEVDEGWYDSYWHDVFWSTDRPQDRELLLSALFPGGCGGNGGRIEISLKNMTAEDPLAAAAKVRDFWKSEGWVVSDIRTYAPDTQPYFRADNEYGETLAFQASSEGMTLEVASSCSRGVKTTSWQDDMKRELLASRASQISSGSINEFKDEIERREQSDQ</sequence>
<dbReference type="Proteomes" id="UP000515934">
    <property type="component" value="Chromosome"/>
</dbReference>
<evidence type="ECO:0000313" key="2">
    <source>
        <dbReference type="Proteomes" id="UP000515934"/>
    </source>
</evidence>
<protein>
    <submittedName>
        <fullName evidence="1">Uncharacterized protein</fullName>
    </submittedName>
</protein>
<dbReference type="EMBL" id="CP060716">
    <property type="protein sequence ID" value="QNN62070.1"/>
    <property type="molecule type" value="Genomic_DNA"/>
</dbReference>
<dbReference type="KEGG" id="ldn:H9L06_07070"/>
<keyword evidence="2" id="KW-1185">Reference proteome</keyword>
<organism evidence="1 2">
    <name type="scientific">Leucobacter denitrificans</name>
    <dbReference type="NCBI Taxonomy" id="683042"/>
    <lineage>
        <taxon>Bacteria</taxon>
        <taxon>Bacillati</taxon>
        <taxon>Actinomycetota</taxon>
        <taxon>Actinomycetes</taxon>
        <taxon>Micrococcales</taxon>
        <taxon>Microbacteriaceae</taxon>
        <taxon>Leucobacter</taxon>
    </lineage>
</organism>
<accession>A0A7G9S2J5</accession>